<evidence type="ECO:0000313" key="2">
    <source>
        <dbReference type="Proteomes" id="UP001367508"/>
    </source>
</evidence>
<protein>
    <submittedName>
        <fullName evidence="1">Uncharacterized protein</fullName>
    </submittedName>
</protein>
<dbReference type="EMBL" id="JAYMYQ010000011">
    <property type="protein sequence ID" value="KAK7306119.1"/>
    <property type="molecule type" value="Genomic_DNA"/>
</dbReference>
<gene>
    <name evidence="1" type="ORF">VNO77_44039</name>
</gene>
<sequence length="179" mass="20239">MFHGSRVEQTFSHYRRLDRGVIFAALNGTWGEETFLSRDLLTRARTWTLEIEEPATRLSICLGYCILQLIYILRGADPWRWPSTHYTFLRNKSTPIGMGRSSVLRAKFILDIGPLLATSSPGSGCNYVKNPPDGVFGKSRNSSQEAEFPRALGNFALEQSLILFGINVKNLLFFSQFLT</sequence>
<reference evidence="1 2" key="1">
    <citation type="submission" date="2024-01" db="EMBL/GenBank/DDBJ databases">
        <title>The genomes of 5 underutilized Papilionoideae crops provide insights into root nodulation and disease resistanc.</title>
        <authorList>
            <person name="Jiang F."/>
        </authorList>
    </citation>
    <scope>NUCLEOTIDE SEQUENCE [LARGE SCALE GENOMIC DNA]</scope>
    <source>
        <strain evidence="1">LVBAO_FW01</strain>
        <tissue evidence="1">Leaves</tissue>
    </source>
</reference>
<name>A0AAN9JXH4_CANGL</name>
<accession>A0AAN9JXH4</accession>
<organism evidence="1 2">
    <name type="scientific">Canavalia gladiata</name>
    <name type="common">Sword bean</name>
    <name type="synonym">Dolichos gladiatus</name>
    <dbReference type="NCBI Taxonomy" id="3824"/>
    <lineage>
        <taxon>Eukaryota</taxon>
        <taxon>Viridiplantae</taxon>
        <taxon>Streptophyta</taxon>
        <taxon>Embryophyta</taxon>
        <taxon>Tracheophyta</taxon>
        <taxon>Spermatophyta</taxon>
        <taxon>Magnoliopsida</taxon>
        <taxon>eudicotyledons</taxon>
        <taxon>Gunneridae</taxon>
        <taxon>Pentapetalae</taxon>
        <taxon>rosids</taxon>
        <taxon>fabids</taxon>
        <taxon>Fabales</taxon>
        <taxon>Fabaceae</taxon>
        <taxon>Papilionoideae</taxon>
        <taxon>50 kb inversion clade</taxon>
        <taxon>NPAAA clade</taxon>
        <taxon>indigoferoid/millettioid clade</taxon>
        <taxon>Phaseoleae</taxon>
        <taxon>Canavalia</taxon>
    </lineage>
</organism>
<comment type="caution">
    <text evidence="1">The sequence shown here is derived from an EMBL/GenBank/DDBJ whole genome shotgun (WGS) entry which is preliminary data.</text>
</comment>
<proteinExistence type="predicted"/>
<keyword evidence="2" id="KW-1185">Reference proteome</keyword>
<dbReference type="Proteomes" id="UP001367508">
    <property type="component" value="Unassembled WGS sequence"/>
</dbReference>
<evidence type="ECO:0000313" key="1">
    <source>
        <dbReference type="EMBL" id="KAK7306119.1"/>
    </source>
</evidence>
<dbReference type="AlphaFoldDB" id="A0AAN9JXH4"/>